<dbReference type="EMBL" id="NIBQ01000002">
    <property type="protein sequence ID" value="OUZ32696.1"/>
    <property type="molecule type" value="Genomic_DNA"/>
</dbReference>
<reference evidence="3" key="3">
    <citation type="submission" date="2024-03" db="EMBL/GenBank/DDBJ databases">
        <title>The Genome Sequence of Enterococcus sp. DIV0238c.</title>
        <authorList>
            <consortium name="The Broad Institute Genomics Platform"/>
            <consortium name="The Broad Institute Microbial Omics Core"/>
            <consortium name="The Broad Institute Genomic Center for Infectious Diseases"/>
            <person name="Earl A."/>
            <person name="Manson A."/>
            <person name="Gilmore M."/>
            <person name="Schwartman J."/>
            <person name="Shea T."/>
            <person name="Abouelleil A."/>
            <person name="Cao P."/>
            <person name="Chapman S."/>
            <person name="Cusick C."/>
            <person name="Young S."/>
            <person name="Neafsey D."/>
            <person name="Nusbaum C."/>
            <person name="Birren B."/>
        </authorList>
    </citation>
    <scope>NUCLEOTIDE SEQUENCE</scope>
    <source>
        <strain evidence="3">9D6_DIV0238</strain>
    </source>
</reference>
<dbReference type="AlphaFoldDB" id="A0A200J609"/>
<accession>A0A200J609</accession>
<organism evidence="2">
    <name type="scientific">Candidatus Enterococcus dunnyi</name>
    <dbReference type="NCBI Taxonomy" id="1834192"/>
    <lineage>
        <taxon>Bacteria</taxon>
        <taxon>Bacillati</taxon>
        <taxon>Bacillota</taxon>
        <taxon>Bacilli</taxon>
        <taxon>Lactobacillales</taxon>
        <taxon>Enterococcaceae</taxon>
        <taxon>Enterococcus</taxon>
    </lineage>
</organism>
<evidence type="ECO:0000256" key="1">
    <source>
        <dbReference type="SAM" id="Phobius"/>
    </source>
</evidence>
<proteinExistence type="predicted"/>
<dbReference type="RefSeq" id="WP_087640544.1">
    <property type="nucleotide sequence ID" value="NZ_CP147246.1"/>
</dbReference>
<evidence type="ECO:0000313" key="4">
    <source>
        <dbReference type="Proteomes" id="UP000196151"/>
    </source>
</evidence>
<keyword evidence="4" id="KW-1185">Reference proteome</keyword>
<evidence type="ECO:0000313" key="3">
    <source>
        <dbReference type="EMBL" id="WYJ94170.1"/>
    </source>
</evidence>
<protein>
    <submittedName>
        <fullName evidence="2">Uncharacterized protein</fullName>
    </submittedName>
</protein>
<dbReference type="EMBL" id="CP147246">
    <property type="protein sequence ID" value="WYJ94170.1"/>
    <property type="molecule type" value="Genomic_DNA"/>
</dbReference>
<sequence length="113" mass="13002">MKKIRSFRIYFLIILLISLLVIQPTTIVYYAKGADRQLWELVTPAHSQEGEFKDEPQEVVFVYRKKKNGVPSQLINVPPKLPNISPGHKQESHYGELLRSFSGIFLFGSARSR</sequence>
<keyword evidence="1" id="KW-1133">Transmembrane helix</keyword>
<keyword evidence="1" id="KW-0812">Transmembrane</keyword>
<keyword evidence="1" id="KW-0472">Membrane</keyword>
<evidence type="ECO:0000313" key="2">
    <source>
        <dbReference type="EMBL" id="OUZ32696.1"/>
    </source>
</evidence>
<gene>
    <name evidence="2" type="ORF">A5889_001405</name>
    <name evidence="3" type="ORF">A5889_001672</name>
</gene>
<feature type="transmembrane region" description="Helical" evidence="1">
    <location>
        <begin position="9"/>
        <end position="31"/>
    </location>
</feature>
<dbReference type="OrthoDB" id="2187210at2"/>
<name>A0A200J609_9ENTE</name>
<dbReference type="Proteomes" id="UP000196151">
    <property type="component" value="Chromosome"/>
</dbReference>
<reference evidence="2" key="1">
    <citation type="submission" date="2017-05" db="EMBL/GenBank/DDBJ databases">
        <title>The Genome Sequence of Enterococcus sp. 9D6_DIV0238.</title>
        <authorList>
            <consortium name="The Broad Institute Genomics Platform"/>
            <consortium name="The Broad Institute Genomic Center for Infectious Diseases"/>
            <person name="Earl A."/>
            <person name="Manson A."/>
            <person name="Schwartman J."/>
            <person name="Gilmore M."/>
            <person name="Abouelleil A."/>
            <person name="Cao P."/>
            <person name="Chapman S."/>
            <person name="Cusick C."/>
            <person name="Shea T."/>
            <person name="Young S."/>
            <person name="Neafsey D."/>
            <person name="Nusbaum C."/>
            <person name="Birren B."/>
        </authorList>
    </citation>
    <scope>NUCLEOTIDE SEQUENCE [LARGE SCALE GENOMIC DNA]</scope>
    <source>
        <strain evidence="2">9D6_DIV0238</strain>
    </source>
</reference>
<reference evidence="3" key="2">
    <citation type="submission" date="2017-05" db="EMBL/GenBank/DDBJ databases">
        <authorList>
            <consortium name="The Broad Institute Genomics Platform"/>
            <consortium name="The Broad Institute Genomic Center for Infectious Diseases"/>
            <person name="Earl A."/>
            <person name="Manson A."/>
            <person name="Schwartman J."/>
            <person name="Gilmore M."/>
            <person name="Abouelleil A."/>
            <person name="Cao P."/>
            <person name="Chapman S."/>
            <person name="Cusick C."/>
            <person name="Shea T."/>
            <person name="Young S."/>
            <person name="Neafsey D."/>
            <person name="Nusbaum C."/>
            <person name="Birren B."/>
        </authorList>
    </citation>
    <scope>NUCLEOTIDE SEQUENCE</scope>
    <source>
        <strain evidence="3">9D6_DIV0238</strain>
    </source>
</reference>